<dbReference type="EMBL" id="CP094532">
    <property type="protein sequence ID" value="UOE39746.1"/>
    <property type="molecule type" value="Genomic_DNA"/>
</dbReference>
<dbReference type="RefSeq" id="WP_243547518.1">
    <property type="nucleotide sequence ID" value="NZ_CP094532.1"/>
</dbReference>
<protein>
    <recommendedName>
        <fullName evidence="3">Lipoprotein</fullName>
    </recommendedName>
</protein>
<evidence type="ECO:0000313" key="1">
    <source>
        <dbReference type="EMBL" id="UOE39746.1"/>
    </source>
</evidence>
<name>A0ABY4BPN3_9FLAO</name>
<sequence length="215" mass="23989">MNNAIKILIASFLFASCGGNTESVSIPNDFNPEVIISNQNSLQKILTKEMVAEIANIPADNIKVHVESNVNQQGQYRVLYSWTTGKKKKIGGGKHEIDDYNSFSIGFIKKMTVAEFEKYYGTNDGLQVQVDEMAKQEHFNKETGIIEAKYIADYADRRKTEKLENVATMAFWETPMNALHVLAKDAAFTLTANFGENEALAKDKSVELTNAILNP</sequence>
<accession>A0ABY4BPN3</accession>
<evidence type="ECO:0000313" key="2">
    <source>
        <dbReference type="Proteomes" id="UP000831460"/>
    </source>
</evidence>
<reference evidence="1 2" key="1">
    <citation type="submission" date="2022-03" db="EMBL/GenBank/DDBJ databases">
        <title>Chryseobacterium sp. isolated from particulate matters in swine house.</title>
        <authorList>
            <person name="Won M."/>
            <person name="Kim S.-J."/>
            <person name="Kwon S.-W."/>
        </authorList>
    </citation>
    <scope>NUCLEOTIDE SEQUENCE [LARGE SCALE GENOMIC DNA]</scope>
    <source>
        <strain evidence="1 2">SC2-2</strain>
    </source>
</reference>
<proteinExistence type="predicted"/>
<organism evidence="1 2">
    <name type="scientific">Chryseobacterium suipulveris</name>
    <dbReference type="NCBI Taxonomy" id="2929800"/>
    <lineage>
        <taxon>Bacteria</taxon>
        <taxon>Pseudomonadati</taxon>
        <taxon>Bacteroidota</taxon>
        <taxon>Flavobacteriia</taxon>
        <taxon>Flavobacteriales</taxon>
        <taxon>Weeksellaceae</taxon>
        <taxon>Chryseobacterium group</taxon>
        <taxon>Chryseobacterium</taxon>
    </lineage>
</organism>
<keyword evidence="2" id="KW-1185">Reference proteome</keyword>
<dbReference type="PROSITE" id="PS51257">
    <property type="entry name" value="PROKAR_LIPOPROTEIN"/>
    <property type="match status" value="1"/>
</dbReference>
<evidence type="ECO:0008006" key="3">
    <source>
        <dbReference type="Google" id="ProtNLM"/>
    </source>
</evidence>
<dbReference type="Proteomes" id="UP000831460">
    <property type="component" value="Chromosome"/>
</dbReference>
<gene>
    <name evidence="1" type="ORF">MTP09_07375</name>
</gene>